<evidence type="ECO:0000313" key="3">
    <source>
        <dbReference type="Proteomes" id="UP000320333"/>
    </source>
</evidence>
<evidence type="ECO:0000256" key="1">
    <source>
        <dbReference type="SAM" id="Phobius"/>
    </source>
</evidence>
<gene>
    <name evidence="2" type="ORF">CcCBS67573_g10631</name>
</gene>
<dbReference type="EMBL" id="QEAP01001838">
    <property type="protein sequence ID" value="TPX40279.1"/>
    <property type="molecule type" value="Genomic_DNA"/>
</dbReference>
<keyword evidence="1" id="KW-0812">Transmembrane</keyword>
<dbReference type="OrthoDB" id="2147978at2759"/>
<keyword evidence="1" id="KW-0472">Membrane</keyword>
<keyword evidence="1" id="KW-1133">Transmembrane helix</keyword>
<comment type="caution">
    <text evidence="2">The sequence shown here is derived from an EMBL/GenBank/DDBJ whole genome shotgun (WGS) entry which is preliminary data.</text>
</comment>
<reference evidence="2 3" key="1">
    <citation type="journal article" date="2019" name="Sci. Rep.">
        <title>Comparative genomics of chytrid fungi reveal insights into the obligate biotrophic and pathogenic lifestyle of Synchytrium endobioticum.</title>
        <authorList>
            <person name="van de Vossenberg B.T.L.H."/>
            <person name="Warris S."/>
            <person name="Nguyen H.D.T."/>
            <person name="van Gent-Pelzer M.P.E."/>
            <person name="Joly D.L."/>
            <person name="van de Geest H.C."/>
            <person name="Bonants P.J.M."/>
            <person name="Smith D.S."/>
            <person name="Levesque C.A."/>
            <person name="van der Lee T.A.J."/>
        </authorList>
    </citation>
    <scope>NUCLEOTIDE SEQUENCE [LARGE SCALE GENOMIC DNA]</scope>
    <source>
        <strain evidence="2 3">CBS 675.73</strain>
    </source>
</reference>
<evidence type="ECO:0000313" key="2">
    <source>
        <dbReference type="EMBL" id="TPX40279.1"/>
    </source>
</evidence>
<proteinExistence type="predicted"/>
<protein>
    <recommendedName>
        <fullName evidence="4">NADH dehydrogenase [ubiquinone] 1 beta subcomplex subunit 11, mitochondrial</fullName>
    </recommendedName>
</protein>
<feature type="transmembrane region" description="Helical" evidence="1">
    <location>
        <begin position="61"/>
        <end position="80"/>
    </location>
</feature>
<keyword evidence="3" id="KW-1185">Reference proteome</keyword>
<organism evidence="2 3">
    <name type="scientific">Chytriomyces confervae</name>
    <dbReference type="NCBI Taxonomy" id="246404"/>
    <lineage>
        <taxon>Eukaryota</taxon>
        <taxon>Fungi</taxon>
        <taxon>Fungi incertae sedis</taxon>
        <taxon>Chytridiomycota</taxon>
        <taxon>Chytridiomycota incertae sedis</taxon>
        <taxon>Chytridiomycetes</taxon>
        <taxon>Chytridiales</taxon>
        <taxon>Chytriomycetaceae</taxon>
        <taxon>Chytriomyces</taxon>
    </lineage>
</organism>
<name>A0A507CKY1_9FUNG</name>
<evidence type="ECO:0008006" key="4">
    <source>
        <dbReference type="Google" id="ProtNLM"/>
    </source>
</evidence>
<dbReference type="Proteomes" id="UP000320333">
    <property type="component" value="Unassembled WGS sequence"/>
</dbReference>
<sequence>MTLLRTLPRLVRSTPKQSTAVRFGSSHSDHHHEHFGGEPTGYFLGAPGKDGKKGKYFWEPVWVWGYLGGTAVFLAAYAYSPNKTVTQVAKIEAHKRLAESGENFGWPFPPGFQQK</sequence>
<dbReference type="AlphaFoldDB" id="A0A507CKY1"/>
<accession>A0A507CKY1</accession>